<keyword evidence="13" id="KW-1185">Reference proteome</keyword>
<evidence type="ECO:0000256" key="5">
    <source>
        <dbReference type="ARBA" id="ARBA00022737"/>
    </source>
</evidence>
<evidence type="ECO:0000313" key="13">
    <source>
        <dbReference type="Proteomes" id="UP001066276"/>
    </source>
</evidence>
<sequence>MEDDRMTMTSNQPTMDKTLPALQVKVEDLEARSRQNNLCIVVTAESTSIDNMEKYIELLLIQLLGLWRLKSLNILDLSYNEISRIGLEDFQNCTQLASINLQGNKIDTVHQDAFLDLKTLQVLNLANNALKTIAPVALAVLHLPRLDIELSSSPWECALRFCAFRTIVGFLSVRFRIKWDPACGDTLGTSIFPLSSSESERICETMLSDVTTFKEVIVLEGEHVIQLCGLAGLHGSDVTLRWTEQYRISEDKQDGHITVDEFNISLIHKTDTSKEGLHMCTTDTKNKTIHHYTSLRKDISSRLVRKQRDVRSTERQVTTNEDFILAVCLSVIITFICAFCLGFFLRPWIQILCNKMKRDKGAEPAQIYQNKGFSDESFEAEIFETIVSHSRRQILEDKETSESMQSPTEYPQRHASVHFDDDISKRLKETHFSGRHSYKEGNHDMLQRKDPSGSEIYTDVQADLPGKQQELRYGYDTNDIEPPVYANEQFNEQAKSVRPPGIHGASQLDQLSVHGEESIMEDGSIQKLHPGLSLAYSGSAPGTNHSQQHKPNKNTGESDSDEGRQHKLWVGPEYCVNDLPKQISICCQHQDAVIGARSIYGMRDDDWSQELDYSSTDCEIGNMIPDRRRRDDTSGVNIVNETEQQTFDDVVSFQSGETPTSSHGDYDTASSGEKDEISDVVQSTKCGCVFLKYPRFLPHAVLKCGEQEQVGESGWEEQLVMPLGHTSNSNEPIPTICVKAHFEDKVSANKVNVESNNTRTFQNHDPGCESFCFGNSSSDIGYDGSESDEGSSFRFSPSSSFSGSESSRYETSCCRLGSNRRLTEQTADGSPRGSSNMVRTLSPTPQCTVYMPTAERNIDAKQSRTSSNTAGLSNLTADNCGASELDITKSDILTAATIVPGVLYEKQSNLLHSAQNRCHLSIPELSKEAVVSINRQCLKENLEQFYEAELSTQMFNLVTCNDSQVTPLGREKTHACQRSCQNTHMETLPEIYSDASGHTTEDVIRTPRPADFGSNWAGYIFTESMWQSNGADGELHVPARQDVAVIPETSQQAQVVTTSQTHPLEEQDSEESLIHGFPKEILDSQLSQNHLGICAGELQRSTNGCGMGIYSNGTYHYAEDALPSLSIHSKPCFHCTTGVLTKTRESIISVRTTTSKEDKSALSEEWKSLPGSIVKTQHSTDSEETIITEDNQQGCPNESRLLVKNHSVFSAFVSSLQSGNKNVPDK</sequence>
<comment type="caution">
    <text evidence="12">The sequence shown here is derived from an EMBL/GenBank/DDBJ whole genome shotgun (WGS) entry which is preliminary data.</text>
</comment>
<evidence type="ECO:0000256" key="8">
    <source>
        <dbReference type="ARBA" id="ARBA00023180"/>
    </source>
</evidence>
<feature type="region of interest" description="Disordered" evidence="9">
    <location>
        <begin position="820"/>
        <end position="844"/>
    </location>
</feature>
<proteinExistence type="predicted"/>
<evidence type="ECO:0000256" key="6">
    <source>
        <dbReference type="ARBA" id="ARBA00022989"/>
    </source>
</evidence>
<dbReference type="SMART" id="SM00369">
    <property type="entry name" value="LRR_TYP"/>
    <property type="match status" value="3"/>
</dbReference>
<dbReference type="PANTHER" id="PTHR24365:SF541">
    <property type="entry name" value="PROTEIN TOLL-RELATED"/>
    <property type="match status" value="1"/>
</dbReference>
<dbReference type="InterPro" id="IPR003591">
    <property type="entry name" value="Leu-rich_rpt_typical-subtyp"/>
</dbReference>
<dbReference type="Pfam" id="PF13855">
    <property type="entry name" value="LRR_8"/>
    <property type="match status" value="1"/>
</dbReference>
<protein>
    <recommendedName>
        <fullName evidence="11">Ig-like domain-containing protein</fullName>
    </recommendedName>
</protein>
<dbReference type="PROSITE" id="PS50835">
    <property type="entry name" value="IG_LIKE"/>
    <property type="match status" value="1"/>
</dbReference>
<evidence type="ECO:0000256" key="2">
    <source>
        <dbReference type="ARBA" id="ARBA00022614"/>
    </source>
</evidence>
<dbReference type="Pfam" id="PF00560">
    <property type="entry name" value="LRR_1"/>
    <property type="match status" value="1"/>
</dbReference>
<dbReference type="InterPro" id="IPR007110">
    <property type="entry name" value="Ig-like_dom"/>
</dbReference>
<dbReference type="GO" id="GO:0007165">
    <property type="term" value="P:signal transduction"/>
    <property type="evidence" value="ECO:0007669"/>
    <property type="project" value="TreeGrafter"/>
</dbReference>
<organism evidence="12 13">
    <name type="scientific">Pleurodeles waltl</name>
    <name type="common">Iberian ribbed newt</name>
    <dbReference type="NCBI Taxonomy" id="8319"/>
    <lineage>
        <taxon>Eukaryota</taxon>
        <taxon>Metazoa</taxon>
        <taxon>Chordata</taxon>
        <taxon>Craniata</taxon>
        <taxon>Vertebrata</taxon>
        <taxon>Euteleostomi</taxon>
        <taxon>Amphibia</taxon>
        <taxon>Batrachia</taxon>
        <taxon>Caudata</taxon>
        <taxon>Salamandroidea</taxon>
        <taxon>Salamandridae</taxon>
        <taxon>Pleurodelinae</taxon>
        <taxon>Pleurodeles</taxon>
    </lineage>
</organism>
<dbReference type="InterPro" id="IPR032675">
    <property type="entry name" value="LRR_dom_sf"/>
</dbReference>
<dbReference type="GO" id="GO:0038023">
    <property type="term" value="F:signaling receptor activity"/>
    <property type="evidence" value="ECO:0007669"/>
    <property type="project" value="TreeGrafter"/>
</dbReference>
<keyword evidence="2" id="KW-0433">Leucine-rich repeat</keyword>
<dbReference type="SUPFAM" id="SSF52058">
    <property type="entry name" value="L domain-like"/>
    <property type="match status" value="1"/>
</dbReference>
<feature type="region of interest" description="Disordered" evidence="9">
    <location>
        <begin position="646"/>
        <end position="675"/>
    </location>
</feature>
<keyword evidence="7 10" id="KW-0472">Membrane</keyword>
<evidence type="ECO:0000256" key="7">
    <source>
        <dbReference type="ARBA" id="ARBA00023136"/>
    </source>
</evidence>
<keyword evidence="8" id="KW-0325">Glycoprotein</keyword>
<dbReference type="InterPro" id="IPR001611">
    <property type="entry name" value="Leu-rich_rpt"/>
</dbReference>
<feature type="domain" description="Ig-like" evidence="11">
    <location>
        <begin position="193"/>
        <end position="290"/>
    </location>
</feature>
<keyword evidence="4" id="KW-0732">Signal</keyword>
<feature type="compositionally biased region" description="Polar residues" evidence="9">
    <location>
        <begin position="646"/>
        <end position="671"/>
    </location>
</feature>
<evidence type="ECO:0000313" key="12">
    <source>
        <dbReference type="EMBL" id="KAJ1215066.1"/>
    </source>
</evidence>
<evidence type="ECO:0000256" key="3">
    <source>
        <dbReference type="ARBA" id="ARBA00022692"/>
    </source>
</evidence>
<comment type="subcellular location">
    <subcellularLocation>
        <location evidence="1">Membrane</location>
        <topology evidence="1">Single-pass membrane protein</topology>
    </subcellularLocation>
</comment>
<name>A0AAV7WQL9_PLEWA</name>
<feature type="transmembrane region" description="Helical" evidence="10">
    <location>
        <begin position="323"/>
        <end position="345"/>
    </location>
</feature>
<feature type="region of interest" description="Disordered" evidence="9">
    <location>
        <begin position="782"/>
        <end position="808"/>
    </location>
</feature>
<evidence type="ECO:0000256" key="4">
    <source>
        <dbReference type="ARBA" id="ARBA00022729"/>
    </source>
</evidence>
<keyword evidence="6 10" id="KW-1133">Transmembrane helix</keyword>
<dbReference type="AlphaFoldDB" id="A0AAV7WQL9"/>
<dbReference type="PANTHER" id="PTHR24365">
    <property type="entry name" value="TOLL-LIKE RECEPTOR"/>
    <property type="match status" value="1"/>
</dbReference>
<accession>A0AAV7WQL9</accession>
<keyword evidence="5" id="KW-0677">Repeat</keyword>
<gene>
    <name evidence="12" type="ORF">NDU88_002676</name>
</gene>
<keyword evidence="3 10" id="KW-0812">Transmembrane</keyword>
<feature type="region of interest" description="Disordered" evidence="9">
    <location>
        <begin position="532"/>
        <end position="564"/>
    </location>
</feature>
<dbReference type="PROSITE" id="PS51450">
    <property type="entry name" value="LRR"/>
    <property type="match status" value="1"/>
</dbReference>
<reference evidence="12" key="1">
    <citation type="journal article" date="2022" name="bioRxiv">
        <title>Sequencing and chromosome-scale assembly of the giantPleurodeles waltlgenome.</title>
        <authorList>
            <person name="Brown T."/>
            <person name="Elewa A."/>
            <person name="Iarovenko S."/>
            <person name="Subramanian E."/>
            <person name="Araus A.J."/>
            <person name="Petzold A."/>
            <person name="Susuki M."/>
            <person name="Suzuki K.-i.T."/>
            <person name="Hayashi T."/>
            <person name="Toyoda A."/>
            <person name="Oliveira C."/>
            <person name="Osipova E."/>
            <person name="Leigh N.D."/>
            <person name="Simon A."/>
            <person name="Yun M.H."/>
        </authorList>
    </citation>
    <scope>NUCLEOTIDE SEQUENCE</scope>
    <source>
        <strain evidence="12">20211129_DDA</strain>
        <tissue evidence="12">Liver</tissue>
    </source>
</reference>
<evidence type="ECO:0000256" key="10">
    <source>
        <dbReference type="SAM" id="Phobius"/>
    </source>
</evidence>
<dbReference type="Proteomes" id="UP001066276">
    <property type="component" value="Chromosome 1_1"/>
</dbReference>
<feature type="compositionally biased region" description="Low complexity" evidence="9">
    <location>
        <begin position="782"/>
        <end position="806"/>
    </location>
</feature>
<evidence type="ECO:0000259" key="11">
    <source>
        <dbReference type="PROSITE" id="PS50835"/>
    </source>
</evidence>
<dbReference type="EMBL" id="JANPWB010000001">
    <property type="protein sequence ID" value="KAJ1215066.1"/>
    <property type="molecule type" value="Genomic_DNA"/>
</dbReference>
<dbReference type="Gene3D" id="3.80.10.10">
    <property type="entry name" value="Ribonuclease Inhibitor"/>
    <property type="match status" value="1"/>
</dbReference>
<dbReference type="GO" id="GO:0005886">
    <property type="term" value="C:plasma membrane"/>
    <property type="evidence" value="ECO:0007669"/>
    <property type="project" value="TreeGrafter"/>
</dbReference>
<evidence type="ECO:0000256" key="9">
    <source>
        <dbReference type="SAM" id="MobiDB-lite"/>
    </source>
</evidence>
<feature type="compositionally biased region" description="Polar residues" evidence="9">
    <location>
        <begin position="824"/>
        <end position="844"/>
    </location>
</feature>
<evidence type="ECO:0000256" key="1">
    <source>
        <dbReference type="ARBA" id="ARBA00004167"/>
    </source>
</evidence>